<keyword evidence="9" id="KW-0275">Fatty acid biosynthesis</keyword>
<evidence type="ECO:0000256" key="6">
    <source>
        <dbReference type="ARBA" id="ARBA00022832"/>
    </source>
</evidence>
<keyword evidence="4" id="KW-0808">Transferase</keyword>
<evidence type="ECO:0000256" key="7">
    <source>
        <dbReference type="ARBA" id="ARBA00022840"/>
    </source>
</evidence>
<dbReference type="InterPro" id="IPR001095">
    <property type="entry name" value="Acetyl_CoA_COase_a_su"/>
</dbReference>
<evidence type="ECO:0000256" key="2">
    <source>
        <dbReference type="ARBA" id="ARBA00011883"/>
    </source>
</evidence>
<accession>A0A0K9PLG3</accession>
<evidence type="ECO:0000259" key="12">
    <source>
        <dbReference type="PROSITE" id="PS50989"/>
    </source>
</evidence>
<comment type="caution">
    <text evidence="13">The sequence shown here is derived from an EMBL/GenBank/DDBJ whole genome shotgun (WGS) entry which is preliminary data.</text>
</comment>
<dbReference type="GO" id="GO:0003989">
    <property type="term" value="F:acetyl-CoA carboxylase activity"/>
    <property type="evidence" value="ECO:0007669"/>
    <property type="project" value="InterPro"/>
</dbReference>
<evidence type="ECO:0000256" key="8">
    <source>
        <dbReference type="ARBA" id="ARBA00023098"/>
    </source>
</evidence>
<keyword evidence="3" id="KW-0444">Lipid biosynthesis</keyword>
<dbReference type="GO" id="GO:0006633">
    <property type="term" value="P:fatty acid biosynthetic process"/>
    <property type="evidence" value="ECO:0000318"/>
    <property type="project" value="GO_Central"/>
</dbReference>
<dbReference type="HAMAP" id="MF_00823">
    <property type="entry name" value="AcetylCoA_CT_alpha"/>
    <property type="match status" value="1"/>
</dbReference>
<dbReference type="NCBIfam" id="NF041504">
    <property type="entry name" value="AccA_sub"/>
    <property type="match status" value="1"/>
</dbReference>
<dbReference type="GO" id="GO:0005524">
    <property type="term" value="F:ATP binding"/>
    <property type="evidence" value="ECO:0007669"/>
    <property type="project" value="UniProtKB-KW"/>
</dbReference>
<dbReference type="GO" id="GO:0016743">
    <property type="term" value="F:carboxyl- or carbamoyltransferase activity"/>
    <property type="evidence" value="ECO:0007669"/>
    <property type="project" value="InterPro"/>
</dbReference>
<evidence type="ECO:0000256" key="11">
    <source>
        <dbReference type="SAM" id="MobiDB-lite"/>
    </source>
</evidence>
<comment type="pathway">
    <text evidence="1">Lipid metabolism; malonyl-CoA biosynthesis; malonyl-CoA from acetyl-CoA: step 1/1.</text>
</comment>
<dbReference type="GO" id="GO:0009317">
    <property type="term" value="C:acetyl-CoA carboxylase complex"/>
    <property type="evidence" value="ECO:0000318"/>
    <property type="project" value="GO_Central"/>
</dbReference>
<proteinExistence type="inferred from homology"/>
<sequence length="819" mass="90874">MFSLAFSGSITGTKTCTFVSGSRITNDGLLKSLKGKNDIWLKHMKQFRPGNKRRPGIVARIKKGQKHDYPWPEDIDPKLTSGHLSHLSDFKPLTEKPKPITLGFEKPLIDLETKIMDVRKMSEETGLDFTDQIISLEAKYQQALKDLYKNVTPFQRLQIARHPNRPTSLDHILKMTDMWVELHGDRAGYDDPALITGIGRMDGESYVFIAHQKGRNTKENIKRNFGMPTPHGYRKALRMMKYAEHHGLPIITLIDTPGAYPDLKCEQLGQGEAIAFNLRAMFGIKVPILTVVLGEGGSGGALAIGCGNKMLMMENAVFYVASPEACSVILWKTKENAPLAAEKLKITAEDHCEQKICDGIIPEPLGGAHTDPSLSSKYLKIAIKDAMEELTAMDTETLLKHRHDKYRNIGGFTEDEFVEPEFKRNMKKKEFGVSDYATDAAADDAADAAADDATDAAEDDATDDDVTDDDVTDDDAADDDGDDAADDDDDDAADDDATDDDATDDDVTDDDATDDDAADDDATDDDATDNDVTEEIENELENFKTALETENDWSGFTMSDKAMKKMLKELDKEMNDAFVAMGLQEKMEALELELSKSDTGDISPGLKEKVDSLAREFNQNLSQSNSSDYNRFMKKVKISNEVYDLKVKTEKSEQLEKEINEKLKGPVLNEKFEILKEARERVAEGEQLDDSKMEKVETAKKDLAEMIKSLDFVTFVGFGKNNIPTCPPNLEGAIGVIDGVANMEVQQAVLSSNMRGKIELLKDMVRNNTANLETARALYKEIGDGISAAMNEPAMKMRIENLLAIEFPPVSEESSVLDR</sequence>
<dbReference type="InterPro" id="IPR011763">
    <property type="entry name" value="COA_CT_C"/>
</dbReference>
<dbReference type="EMBL" id="LFYR01000748">
    <property type="protein sequence ID" value="KMZ69806.1"/>
    <property type="molecule type" value="Genomic_DNA"/>
</dbReference>
<dbReference type="PROSITE" id="PS50989">
    <property type="entry name" value="COA_CT_CTER"/>
    <property type="match status" value="1"/>
</dbReference>
<dbReference type="Pfam" id="PF03255">
    <property type="entry name" value="ACCA"/>
    <property type="match status" value="1"/>
</dbReference>
<evidence type="ECO:0000313" key="13">
    <source>
        <dbReference type="EMBL" id="KMZ69806.1"/>
    </source>
</evidence>
<gene>
    <name evidence="13" type="ORF">ZOSMA_206G00150</name>
</gene>
<dbReference type="PANTHER" id="PTHR42853:SF3">
    <property type="entry name" value="ACETYL-COENZYME A CARBOXYLASE CARBOXYL TRANSFERASE SUBUNIT ALPHA, CHLOROPLASTIC"/>
    <property type="match status" value="1"/>
</dbReference>
<keyword evidence="7" id="KW-0067">ATP-binding</keyword>
<evidence type="ECO:0000313" key="14">
    <source>
        <dbReference type="Proteomes" id="UP000036987"/>
    </source>
</evidence>
<keyword evidence="5" id="KW-0547">Nucleotide-binding</keyword>
<name>A0A0K9PLG3_ZOSMR</name>
<keyword evidence="6" id="KW-0276">Fatty acid metabolism</keyword>
<reference evidence="14" key="1">
    <citation type="journal article" date="2016" name="Nature">
        <title>The genome of the seagrass Zostera marina reveals angiosperm adaptation to the sea.</title>
        <authorList>
            <person name="Olsen J.L."/>
            <person name="Rouze P."/>
            <person name="Verhelst B."/>
            <person name="Lin Y.-C."/>
            <person name="Bayer T."/>
            <person name="Collen J."/>
            <person name="Dattolo E."/>
            <person name="De Paoli E."/>
            <person name="Dittami S."/>
            <person name="Maumus F."/>
            <person name="Michel G."/>
            <person name="Kersting A."/>
            <person name="Lauritano C."/>
            <person name="Lohaus R."/>
            <person name="Toepel M."/>
            <person name="Tonon T."/>
            <person name="Vanneste K."/>
            <person name="Amirebrahimi M."/>
            <person name="Brakel J."/>
            <person name="Bostroem C."/>
            <person name="Chovatia M."/>
            <person name="Grimwood J."/>
            <person name="Jenkins J.W."/>
            <person name="Jueterbock A."/>
            <person name="Mraz A."/>
            <person name="Stam W.T."/>
            <person name="Tice H."/>
            <person name="Bornberg-Bauer E."/>
            <person name="Green P.J."/>
            <person name="Pearson G.A."/>
            <person name="Procaccini G."/>
            <person name="Duarte C.M."/>
            <person name="Schmutz J."/>
            <person name="Reusch T.B.H."/>
            <person name="Van de Peer Y."/>
        </authorList>
    </citation>
    <scope>NUCLEOTIDE SEQUENCE [LARGE SCALE GENOMIC DNA]</scope>
    <source>
        <strain evidence="14">cv. Finnish</strain>
    </source>
</reference>
<dbReference type="AlphaFoldDB" id="A0A0K9PLG3"/>
<dbReference type="Proteomes" id="UP000036987">
    <property type="component" value="Unassembled WGS sequence"/>
</dbReference>
<protein>
    <recommendedName>
        <fullName evidence="2">acetyl-CoA carboxytransferase</fullName>
        <ecNumber evidence="2">2.1.3.15</ecNumber>
    </recommendedName>
</protein>
<evidence type="ECO:0000256" key="4">
    <source>
        <dbReference type="ARBA" id="ARBA00022679"/>
    </source>
</evidence>
<evidence type="ECO:0000256" key="1">
    <source>
        <dbReference type="ARBA" id="ARBA00004956"/>
    </source>
</evidence>
<dbReference type="EC" id="2.1.3.15" evidence="2"/>
<dbReference type="PRINTS" id="PR01069">
    <property type="entry name" value="ACCCTRFRASEA"/>
</dbReference>
<dbReference type="InterPro" id="IPR029045">
    <property type="entry name" value="ClpP/crotonase-like_dom_sf"/>
</dbReference>
<evidence type="ECO:0000256" key="10">
    <source>
        <dbReference type="ARBA" id="ARBA00049152"/>
    </source>
</evidence>
<keyword evidence="14" id="KW-1185">Reference proteome</keyword>
<organism evidence="13 14">
    <name type="scientific">Zostera marina</name>
    <name type="common">Eelgrass</name>
    <dbReference type="NCBI Taxonomy" id="29655"/>
    <lineage>
        <taxon>Eukaryota</taxon>
        <taxon>Viridiplantae</taxon>
        <taxon>Streptophyta</taxon>
        <taxon>Embryophyta</taxon>
        <taxon>Tracheophyta</taxon>
        <taxon>Spermatophyta</taxon>
        <taxon>Magnoliopsida</taxon>
        <taxon>Liliopsida</taxon>
        <taxon>Zosteraceae</taxon>
        <taxon>Zostera</taxon>
    </lineage>
</organism>
<feature type="region of interest" description="Disordered" evidence="11">
    <location>
        <begin position="447"/>
        <end position="537"/>
    </location>
</feature>
<dbReference type="NCBIfam" id="TIGR00513">
    <property type="entry name" value="accA"/>
    <property type="match status" value="1"/>
</dbReference>
<dbReference type="STRING" id="29655.A0A0K9PLG3"/>
<feature type="domain" description="CoA carboxyltransferase C-terminal" evidence="12">
    <location>
        <begin position="135"/>
        <end position="389"/>
    </location>
</feature>
<dbReference type="Gene3D" id="3.90.226.10">
    <property type="entry name" value="2-enoyl-CoA Hydratase, Chain A, domain 1"/>
    <property type="match status" value="1"/>
</dbReference>
<dbReference type="PANTHER" id="PTHR42853">
    <property type="entry name" value="ACETYL-COENZYME A CARBOXYLASE CARBOXYL TRANSFERASE SUBUNIT ALPHA"/>
    <property type="match status" value="1"/>
</dbReference>
<dbReference type="OMA" id="TKMDMEE"/>
<evidence type="ECO:0000256" key="5">
    <source>
        <dbReference type="ARBA" id="ARBA00022741"/>
    </source>
</evidence>
<evidence type="ECO:0000256" key="3">
    <source>
        <dbReference type="ARBA" id="ARBA00022516"/>
    </source>
</evidence>
<dbReference type="GO" id="GO:2001295">
    <property type="term" value="P:malonyl-CoA biosynthetic process"/>
    <property type="evidence" value="ECO:0000318"/>
    <property type="project" value="GO_Central"/>
</dbReference>
<dbReference type="OrthoDB" id="196847at2759"/>
<keyword evidence="8" id="KW-0443">Lipid metabolism</keyword>
<dbReference type="SUPFAM" id="SSF52096">
    <property type="entry name" value="ClpP/crotonase"/>
    <property type="match status" value="1"/>
</dbReference>
<comment type="catalytic activity">
    <reaction evidence="10">
        <text>N(6)-carboxybiotinyl-L-lysyl-[protein] + acetyl-CoA = N(6)-biotinyl-L-lysyl-[protein] + malonyl-CoA</text>
        <dbReference type="Rhea" id="RHEA:54728"/>
        <dbReference type="Rhea" id="RHEA-COMP:10505"/>
        <dbReference type="Rhea" id="RHEA-COMP:10506"/>
        <dbReference type="ChEBI" id="CHEBI:57288"/>
        <dbReference type="ChEBI" id="CHEBI:57384"/>
        <dbReference type="ChEBI" id="CHEBI:83144"/>
        <dbReference type="ChEBI" id="CHEBI:83145"/>
        <dbReference type="EC" id="2.1.3.15"/>
    </reaction>
</comment>
<dbReference type="UniPathway" id="UPA00655">
    <property type="reaction ID" value="UER00711"/>
</dbReference>
<evidence type="ECO:0000256" key="9">
    <source>
        <dbReference type="ARBA" id="ARBA00023160"/>
    </source>
</evidence>
<dbReference type="NCBIfam" id="NF004344">
    <property type="entry name" value="PRK05724.1"/>
    <property type="match status" value="1"/>
</dbReference>